<feature type="transmembrane region" description="Helical" evidence="3">
    <location>
        <begin position="190"/>
        <end position="208"/>
    </location>
</feature>
<reference evidence="6" key="1">
    <citation type="submission" date="2017-01" db="EMBL/GenBank/DDBJ databases">
        <authorList>
            <person name="Varghese N."/>
            <person name="Submissions S."/>
        </authorList>
    </citation>
    <scope>NUCLEOTIDE SEQUENCE [LARGE SCALE GENOMIC DNA]</scope>
    <source>
        <strain evidence="6">ATCC 12950</strain>
    </source>
</reference>
<keyword evidence="1" id="KW-0805">Transcription regulation</keyword>
<organism evidence="5 6">
    <name type="scientific">Microbispora rosea</name>
    <dbReference type="NCBI Taxonomy" id="58117"/>
    <lineage>
        <taxon>Bacteria</taxon>
        <taxon>Bacillati</taxon>
        <taxon>Actinomycetota</taxon>
        <taxon>Actinomycetes</taxon>
        <taxon>Streptosporangiales</taxon>
        <taxon>Streptosporangiaceae</taxon>
        <taxon>Microbispora</taxon>
    </lineage>
</organism>
<keyword evidence="5" id="KW-0479">Metal-binding</keyword>
<evidence type="ECO:0000313" key="5">
    <source>
        <dbReference type="EMBL" id="SIS23326.1"/>
    </source>
</evidence>
<feature type="transmembrane region" description="Helical" evidence="3">
    <location>
        <begin position="159"/>
        <end position="178"/>
    </location>
</feature>
<dbReference type="Proteomes" id="UP000186096">
    <property type="component" value="Unassembled WGS sequence"/>
</dbReference>
<sequence>MTTGDWHIPPGLLERYLDGSLDPVGVMSVEAHLVRCARCRTAVPADGGWLATSWERIAAEVAAPAPPLTERLLHGAGVPGHLARLLAATPALSRAWAAAVAVALGFAVAAAHLAGHGFLAFLTLAPVLPTAGIALAYGRRIDPAHETYAATPMAGAPLLLVRSTAVLLTALALTALAVPLLPAATMPSVAWAWLLPALTTTSGCLALATRVPLPLAAVALGGGWVAVVTGVGAVTGDRTLPFRPGAQVLYGCAVALLTLVLYVRRHRLDPAEPR</sequence>
<dbReference type="EMBL" id="FTNI01000046">
    <property type="protein sequence ID" value="SIS23326.1"/>
    <property type="molecule type" value="Genomic_DNA"/>
</dbReference>
<feature type="domain" description="Putative zinc-finger" evidence="4">
    <location>
        <begin position="12"/>
        <end position="40"/>
    </location>
</feature>
<feature type="transmembrane region" description="Helical" evidence="3">
    <location>
        <begin position="118"/>
        <end position="138"/>
    </location>
</feature>
<dbReference type="Gene3D" id="1.10.10.1320">
    <property type="entry name" value="Anti-sigma factor, zinc-finger domain"/>
    <property type="match status" value="1"/>
</dbReference>
<evidence type="ECO:0000256" key="1">
    <source>
        <dbReference type="ARBA" id="ARBA00023015"/>
    </source>
</evidence>
<dbReference type="InterPro" id="IPR027383">
    <property type="entry name" value="Znf_put"/>
</dbReference>
<protein>
    <submittedName>
        <fullName evidence="5">Putative zinc-finger</fullName>
    </submittedName>
</protein>
<keyword evidence="6" id="KW-1185">Reference proteome</keyword>
<feature type="transmembrane region" description="Helical" evidence="3">
    <location>
        <begin position="91"/>
        <end position="112"/>
    </location>
</feature>
<name>A0A1N7HEM1_9ACTN</name>
<keyword evidence="5" id="KW-0862">Zinc</keyword>
<keyword evidence="2" id="KW-0804">Transcription</keyword>
<keyword evidence="5" id="KW-0863">Zinc-finger</keyword>
<dbReference type="STRING" id="58117.SAMN05421833_14637"/>
<dbReference type="GO" id="GO:0008270">
    <property type="term" value="F:zinc ion binding"/>
    <property type="evidence" value="ECO:0007669"/>
    <property type="project" value="UniProtKB-KW"/>
</dbReference>
<dbReference type="Pfam" id="PF13490">
    <property type="entry name" value="zf-HC2"/>
    <property type="match status" value="1"/>
</dbReference>
<keyword evidence="3" id="KW-0472">Membrane</keyword>
<keyword evidence="3" id="KW-0812">Transmembrane</keyword>
<accession>A0A1N7HEM1</accession>
<feature type="transmembrane region" description="Helical" evidence="3">
    <location>
        <begin position="247"/>
        <end position="264"/>
    </location>
</feature>
<evidence type="ECO:0000313" key="6">
    <source>
        <dbReference type="Proteomes" id="UP000186096"/>
    </source>
</evidence>
<keyword evidence="3" id="KW-1133">Transmembrane helix</keyword>
<dbReference type="AlphaFoldDB" id="A0A1N7HEM1"/>
<dbReference type="RefSeq" id="WP_076442783.1">
    <property type="nucleotide sequence ID" value="NZ_FTNI01000046.1"/>
</dbReference>
<proteinExistence type="predicted"/>
<dbReference type="InterPro" id="IPR041916">
    <property type="entry name" value="Anti_sigma_zinc_sf"/>
</dbReference>
<evidence type="ECO:0000259" key="4">
    <source>
        <dbReference type="Pfam" id="PF13490"/>
    </source>
</evidence>
<evidence type="ECO:0000256" key="3">
    <source>
        <dbReference type="SAM" id="Phobius"/>
    </source>
</evidence>
<dbReference type="OrthoDB" id="3822520at2"/>
<evidence type="ECO:0000256" key="2">
    <source>
        <dbReference type="ARBA" id="ARBA00023163"/>
    </source>
</evidence>
<gene>
    <name evidence="5" type="ORF">SAMN05421833_14637</name>
</gene>
<feature type="transmembrane region" description="Helical" evidence="3">
    <location>
        <begin position="215"/>
        <end position="235"/>
    </location>
</feature>